<dbReference type="EMBL" id="JAHKKG010000003">
    <property type="protein sequence ID" value="MBU2663769.1"/>
    <property type="molecule type" value="Genomic_DNA"/>
</dbReference>
<keyword evidence="2" id="KW-0238">DNA-binding</keyword>
<dbReference type="SUPFAM" id="SSF46785">
    <property type="entry name" value="Winged helix' DNA-binding domain"/>
    <property type="match status" value="1"/>
</dbReference>
<proteinExistence type="predicted"/>
<gene>
    <name evidence="5" type="ORF">KOI35_09640</name>
</gene>
<evidence type="ECO:0000256" key="1">
    <source>
        <dbReference type="ARBA" id="ARBA00023015"/>
    </source>
</evidence>
<evidence type="ECO:0000259" key="4">
    <source>
        <dbReference type="PROSITE" id="PS50995"/>
    </source>
</evidence>
<name>A0ABS5YLZ9_9ACTN</name>
<dbReference type="InterPro" id="IPR039422">
    <property type="entry name" value="MarR/SlyA-like"/>
</dbReference>
<dbReference type="SMART" id="SM00347">
    <property type="entry name" value="HTH_MARR"/>
    <property type="match status" value="1"/>
</dbReference>
<reference evidence="5 6" key="1">
    <citation type="submission" date="2021-06" db="EMBL/GenBank/DDBJ databases">
        <title>Actinoplanes lichenicola sp. nov., and Actinoplanes ovalisporus sp. nov., isolated from lichen in Thailand.</title>
        <authorList>
            <person name="Saeng-In P."/>
            <person name="Kanchanasin P."/>
            <person name="Yuki M."/>
            <person name="Kudo T."/>
            <person name="Ohkuma M."/>
            <person name="Phongsopitanun W."/>
            <person name="Tanasupawat S."/>
        </authorList>
    </citation>
    <scope>NUCLEOTIDE SEQUENCE [LARGE SCALE GENOMIC DNA]</scope>
    <source>
        <strain evidence="5 6">NBRC 110975</strain>
    </source>
</reference>
<feature type="domain" description="HTH marR-type" evidence="4">
    <location>
        <begin position="1"/>
        <end position="128"/>
    </location>
</feature>
<organism evidence="5 6">
    <name type="scientific">Paractinoplanes bogorensis</name>
    <dbReference type="NCBI Taxonomy" id="1610840"/>
    <lineage>
        <taxon>Bacteria</taxon>
        <taxon>Bacillati</taxon>
        <taxon>Actinomycetota</taxon>
        <taxon>Actinomycetes</taxon>
        <taxon>Micromonosporales</taxon>
        <taxon>Micromonosporaceae</taxon>
        <taxon>Paractinoplanes</taxon>
    </lineage>
</organism>
<keyword evidence="3" id="KW-0804">Transcription</keyword>
<dbReference type="Proteomes" id="UP001519654">
    <property type="component" value="Unassembled WGS sequence"/>
</dbReference>
<dbReference type="InterPro" id="IPR023187">
    <property type="entry name" value="Tscrpt_reg_MarR-type_CS"/>
</dbReference>
<dbReference type="PANTHER" id="PTHR33164:SF99">
    <property type="entry name" value="MARR FAMILY REGULATORY PROTEIN"/>
    <property type="match status" value="1"/>
</dbReference>
<comment type="caution">
    <text evidence="5">The sequence shown here is derived from an EMBL/GenBank/DDBJ whole genome shotgun (WGS) entry which is preliminary data.</text>
</comment>
<accession>A0ABS5YLZ9</accession>
<evidence type="ECO:0000256" key="2">
    <source>
        <dbReference type="ARBA" id="ARBA00023125"/>
    </source>
</evidence>
<protein>
    <submittedName>
        <fullName evidence="5">MarR family transcriptional regulator</fullName>
    </submittedName>
</protein>
<dbReference type="PROSITE" id="PS50995">
    <property type="entry name" value="HTH_MARR_2"/>
    <property type="match status" value="1"/>
</dbReference>
<dbReference type="InterPro" id="IPR036388">
    <property type="entry name" value="WH-like_DNA-bd_sf"/>
</dbReference>
<dbReference type="Gene3D" id="1.10.10.10">
    <property type="entry name" value="Winged helix-like DNA-binding domain superfamily/Winged helix DNA-binding domain"/>
    <property type="match status" value="1"/>
</dbReference>
<dbReference type="RefSeq" id="WP_215785747.1">
    <property type="nucleotide sequence ID" value="NZ_JAHKKG010000003.1"/>
</dbReference>
<dbReference type="InterPro" id="IPR000835">
    <property type="entry name" value="HTH_MarR-typ"/>
</dbReference>
<keyword evidence="1" id="KW-0805">Transcription regulation</keyword>
<evidence type="ECO:0000313" key="5">
    <source>
        <dbReference type="EMBL" id="MBU2663769.1"/>
    </source>
</evidence>
<evidence type="ECO:0000256" key="3">
    <source>
        <dbReference type="ARBA" id="ARBA00023163"/>
    </source>
</evidence>
<dbReference type="PANTHER" id="PTHR33164">
    <property type="entry name" value="TRANSCRIPTIONAL REGULATOR, MARR FAMILY"/>
    <property type="match status" value="1"/>
</dbReference>
<dbReference type="InterPro" id="IPR036390">
    <property type="entry name" value="WH_DNA-bd_sf"/>
</dbReference>
<dbReference type="Pfam" id="PF12802">
    <property type="entry name" value="MarR_2"/>
    <property type="match status" value="1"/>
</dbReference>
<keyword evidence="6" id="KW-1185">Reference proteome</keyword>
<dbReference type="PROSITE" id="PS01117">
    <property type="entry name" value="HTH_MARR_1"/>
    <property type="match status" value="1"/>
</dbReference>
<evidence type="ECO:0000313" key="6">
    <source>
        <dbReference type="Proteomes" id="UP001519654"/>
    </source>
</evidence>
<sequence length="141" mass="15115">MTAAGQRLAAELDAALSAAGFPDLRSAHAPVFMAIDPEGTRVTELARRTRMTKQAVGELIRYLAGCGYVTVAADPEDGRARRVSLTESGWRAIDTGEQVIGGFDRWLADAVGADEVAHLRQVLDRIIATDPADRREPPSTA</sequence>